<evidence type="ECO:0000313" key="3">
    <source>
        <dbReference type="RefSeq" id="XP_030060909.1"/>
    </source>
</evidence>
<gene>
    <name evidence="3" type="primary">LOC115471351</name>
</gene>
<dbReference type="PANTHER" id="PTHR10492">
    <property type="match status" value="1"/>
</dbReference>
<name>A0A6P7YDL9_9AMPH</name>
<dbReference type="KEGG" id="muo:115471351"/>
<keyword evidence="2" id="KW-1185">Reference proteome</keyword>
<dbReference type="InterPro" id="IPR025476">
    <property type="entry name" value="Helitron_helicase-like"/>
</dbReference>
<dbReference type="Proteomes" id="UP000515156">
    <property type="component" value="Chromosome 5"/>
</dbReference>
<dbReference type="PANTHER" id="PTHR10492:SF57">
    <property type="entry name" value="ATP-DEPENDENT DNA HELICASE"/>
    <property type="match status" value="1"/>
</dbReference>
<dbReference type="RefSeq" id="XP_030060909.1">
    <property type="nucleotide sequence ID" value="XM_030205049.1"/>
</dbReference>
<evidence type="ECO:0000259" key="1">
    <source>
        <dbReference type="Pfam" id="PF14214"/>
    </source>
</evidence>
<reference evidence="3" key="1">
    <citation type="submission" date="2025-08" db="UniProtKB">
        <authorList>
            <consortium name="RefSeq"/>
        </authorList>
    </citation>
    <scope>IDENTIFICATION</scope>
</reference>
<protein>
    <submittedName>
        <fullName evidence="3">Uncharacterized protein LOC115471351</fullName>
    </submittedName>
</protein>
<dbReference type="GeneID" id="115471351"/>
<organism evidence="2 3">
    <name type="scientific">Microcaecilia unicolor</name>
    <dbReference type="NCBI Taxonomy" id="1415580"/>
    <lineage>
        <taxon>Eukaryota</taxon>
        <taxon>Metazoa</taxon>
        <taxon>Chordata</taxon>
        <taxon>Craniata</taxon>
        <taxon>Vertebrata</taxon>
        <taxon>Euteleostomi</taxon>
        <taxon>Amphibia</taxon>
        <taxon>Gymnophiona</taxon>
        <taxon>Siphonopidae</taxon>
        <taxon>Microcaecilia</taxon>
    </lineage>
</organism>
<dbReference type="Pfam" id="PF14214">
    <property type="entry name" value="Helitron_like_N"/>
    <property type="match status" value="1"/>
</dbReference>
<feature type="domain" description="Helitron helicase-like" evidence="1">
    <location>
        <begin position="1"/>
        <end position="120"/>
    </location>
</feature>
<evidence type="ECO:0000313" key="2">
    <source>
        <dbReference type="Proteomes" id="UP000515156"/>
    </source>
</evidence>
<sequence>KQLRIEKYSGLLDHLASEAANRGNAPGQAFILPSSFAGSPRNMHQNYQDAMAIVRKYGKPDLFITLTCNPKWEEINNNLQKGEAPQFRPDLLARVFHLKLKQLIHDICKQHIFGVPHAHILLILKEEHKPKTKEIIDKIVCAEIPSEQNFQRLHATVMQHMIHGPCNEKNLNLPCMQNGKCSKQFPKEFQNETIENCDGYPKYRRRDNGIGTVLHGQLINNSWVVPYNPFLLLKYNCHINVEICASIKSVKYLFKYVYKGHDCANVLITEHNTVQHDEIKTFTDSRYISAPEAAW</sequence>
<dbReference type="AlphaFoldDB" id="A0A6P7YDL9"/>
<dbReference type="OrthoDB" id="9902840at2759"/>
<proteinExistence type="predicted"/>
<accession>A0A6P7YDL9</accession>
<feature type="non-terminal residue" evidence="3">
    <location>
        <position position="1"/>
    </location>
</feature>
<dbReference type="InParanoid" id="A0A6P7YDL9"/>